<comment type="caution">
    <text evidence="1">The sequence shown here is derived from an EMBL/GenBank/DDBJ whole genome shotgun (WGS) entry which is preliminary data.</text>
</comment>
<dbReference type="InterPro" id="IPR036513">
    <property type="entry name" value="STAS_dom_sf"/>
</dbReference>
<reference evidence="1" key="2">
    <citation type="journal article" date="2021" name="Genome Biol. Evol.">
        <title>Developing a high-quality reference genome for a parasitic bivalve with doubly uniparental inheritance (Bivalvia: Unionida).</title>
        <authorList>
            <person name="Smith C.H."/>
        </authorList>
    </citation>
    <scope>NUCLEOTIDE SEQUENCE</scope>
    <source>
        <strain evidence="1">CHS0354</strain>
        <tissue evidence="1">Mantle</tissue>
    </source>
</reference>
<evidence type="ECO:0000313" key="2">
    <source>
        <dbReference type="Proteomes" id="UP001195483"/>
    </source>
</evidence>
<name>A0AAE0VM25_9BIVA</name>
<reference evidence="1" key="3">
    <citation type="submission" date="2023-05" db="EMBL/GenBank/DDBJ databases">
        <authorList>
            <person name="Smith C.H."/>
        </authorList>
    </citation>
    <scope>NUCLEOTIDE SEQUENCE</scope>
    <source>
        <strain evidence="1">CHS0354</strain>
        <tissue evidence="1">Mantle</tissue>
    </source>
</reference>
<keyword evidence="2" id="KW-1185">Reference proteome</keyword>
<accession>A0AAE0VM25</accession>
<gene>
    <name evidence="1" type="ORF">CHS0354_011143</name>
</gene>
<dbReference type="AlphaFoldDB" id="A0AAE0VM25"/>
<protein>
    <submittedName>
        <fullName evidence="1">Uncharacterized protein</fullName>
    </submittedName>
</protein>
<organism evidence="1 2">
    <name type="scientific">Potamilus streckersoni</name>
    <dbReference type="NCBI Taxonomy" id="2493646"/>
    <lineage>
        <taxon>Eukaryota</taxon>
        <taxon>Metazoa</taxon>
        <taxon>Spiralia</taxon>
        <taxon>Lophotrochozoa</taxon>
        <taxon>Mollusca</taxon>
        <taxon>Bivalvia</taxon>
        <taxon>Autobranchia</taxon>
        <taxon>Heteroconchia</taxon>
        <taxon>Palaeoheterodonta</taxon>
        <taxon>Unionida</taxon>
        <taxon>Unionoidea</taxon>
        <taxon>Unionidae</taxon>
        <taxon>Ambleminae</taxon>
        <taxon>Lampsilini</taxon>
        <taxon>Potamilus</taxon>
    </lineage>
</organism>
<proteinExistence type="predicted"/>
<reference evidence="1" key="1">
    <citation type="journal article" date="2021" name="Genome Biol. Evol.">
        <title>A High-Quality Reference Genome for a Parasitic Bivalve with Doubly Uniparental Inheritance (Bivalvia: Unionida).</title>
        <authorList>
            <person name="Smith C.H."/>
        </authorList>
    </citation>
    <scope>NUCLEOTIDE SEQUENCE</scope>
    <source>
        <strain evidence="1">CHS0354</strain>
    </source>
</reference>
<evidence type="ECO:0000313" key="1">
    <source>
        <dbReference type="EMBL" id="KAK3583258.1"/>
    </source>
</evidence>
<dbReference type="Proteomes" id="UP001195483">
    <property type="component" value="Unassembled WGS sequence"/>
</dbReference>
<sequence>MLLPFLVSQASTILGNLPGTELYRDVRSQKQAREIPGVKIVHFPQSLYFVNAETFRSSIYQDTKSPKSIKSAKLKEKHAYENTHMAQIMVDPPEKDAQVVERDGF</sequence>
<dbReference type="EMBL" id="JAEAOA010000695">
    <property type="protein sequence ID" value="KAK3583258.1"/>
    <property type="molecule type" value="Genomic_DNA"/>
</dbReference>
<dbReference type="Gene3D" id="3.30.750.24">
    <property type="entry name" value="STAS domain"/>
    <property type="match status" value="1"/>
</dbReference>